<feature type="transmembrane region" description="Helical" evidence="1">
    <location>
        <begin position="203"/>
        <end position="223"/>
    </location>
</feature>
<proteinExistence type="predicted"/>
<accession>A0A0N5D0G1</accession>
<protein>
    <submittedName>
        <fullName evidence="5">G_PROTEIN_RECEP_F1_2 domain-containing protein</fullName>
    </submittedName>
</protein>
<reference evidence="5" key="1">
    <citation type="submission" date="2017-02" db="UniProtKB">
        <authorList>
            <consortium name="WormBaseParasite"/>
        </authorList>
    </citation>
    <scope>IDENTIFICATION</scope>
</reference>
<evidence type="ECO:0000256" key="1">
    <source>
        <dbReference type="SAM" id="Phobius"/>
    </source>
</evidence>
<keyword evidence="1" id="KW-0472">Membrane</keyword>
<dbReference type="WBParaSite" id="TCLT_0000628301-mRNA-1">
    <property type="protein sequence ID" value="TCLT_0000628301-mRNA-1"/>
    <property type="gene ID" value="TCLT_0000628301"/>
</dbReference>
<feature type="transmembrane region" description="Helical" evidence="1">
    <location>
        <begin position="43"/>
        <end position="59"/>
    </location>
</feature>
<feature type="signal peptide" evidence="2">
    <location>
        <begin position="1"/>
        <end position="17"/>
    </location>
</feature>
<keyword evidence="1" id="KW-1133">Transmembrane helix</keyword>
<dbReference type="Proteomes" id="UP000276776">
    <property type="component" value="Unassembled WGS sequence"/>
</dbReference>
<keyword evidence="2" id="KW-0732">Signal</keyword>
<feature type="transmembrane region" description="Helical" evidence="1">
    <location>
        <begin position="123"/>
        <end position="146"/>
    </location>
</feature>
<sequence>MHWCCFLFWFWYRFTLALLAHFNWLVSIYVNCVYFISWKSYDLLWFWMHLMLCICFKPLRAENYLIVWCNLINKRINRYPNNTYKVSILNLELARRENRDRKVLRKRLRELAIILKHEARQKVICNAIELLLQILRMITSFMILVGNVRKTFMFSLQSGRYANHNIGLMLLLRCTVFLDIFLFWTNIMWAYCLQWHLCCRLGLIKFWSWIIILVIIGSVFMLYPMSYIHDNLDFSWCRFQFNSTLAQYQPSW</sequence>
<evidence type="ECO:0000313" key="5">
    <source>
        <dbReference type="WBParaSite" id="TCLT_0000628301-mRNA-1"/>
    </source>
</evidence>
<keyword evidence="4" id="KW-1185">Reference proteome</keyword>
<dbReference type="OrthoDB" id="5803839at2759"/>
<evidence type="ECO:0000313" key="4">
    <source>
        <dbReference type="Proteomes" id="UP000276776"/>
    </source>
</evidence>
<reference evidence="3 4" key="2">
    <citation type="submission" date="2018-11" db="EMBL/GenBank/DDBJ databases">
        <authorList>
            <consortium name="Pathogen Informatics"/>
        </authorList>
    </citation>
    <scope>NUCLEOTIDE SEQUENCE [LARGE SCALE GENOMIC DNA]</scope>
</reference>
<feature type="transmembrane region" description="Helical" evidence="1">
    <location>
        <begin position="166"/>
        <end position="191"/>
    </location>
</feature>
<dbReference type="AlphaFoldDB" id="A0A0N5D0G1"/>
<evidence type="ECO:0000256" key="2">
    <source>
        <dbReference type="SAM" id="SignalP"/>
    </source>
</evidence>
<name>A0A0N5D0G1_THECL</name>
<dbReference type="OMA" id="CRFRINS"/>
<dbReference type="EMBL" id="UYYF01004403">
    <property type="protein sequence ID" value="VDN03607.1"/>
    <property type="molecule type" value="Genomic_DNA"/>
</dbReference>
<gene>
    <name evidence="3" type="ORF">TCLT_LOCUS6272</name>
</gene>
<keyword evidence="1" id="KW-0812">Transmembrane</keyword>
<feature type="chain" id="PRO_5043126496" evidence="2">
    <location>
        <begin position="18"/>
        <end position="252"/>
    </location>
</feature>
<feature type="transmembrane region" description="Helical" evidence="1">
    <location>
        <begin position="12"/>
        <end position="37"/>
    </location>
</feature>
<evidence type="ECO:0000313" key="3">
    <source>
        <dbReference type="EMBL" id="VDN03607.1"/>
    </source>
</evidence>
<organism evidence="5">
    <name type="scientific">Thelazia callipaeda</name>
    <name type="common">Oriental eyeworm</name>
    <name type="synonym">Parasitic nematode</name>
    <dbReference type="NCBI Taxonomy" id="103827"/>
    <lineage>
        <taxon>Eukaryota</taxon>
        <taxon>Metazoa</taxon>
        <taxon>Ecdysozoa</taxon>
        <taxon>Nematoda</taxon>
        <taxon>Chromadorea</taxon>
        <taxon>Rhabditida</taxon>
        <taxon>Spirurina</taxon>
        <taxon>Spiruromorpha</taxon>
        <taxon>Thelazioidea</taxon>
        <taxon>Thelaziidae</taxon>
        <taxon>Thelazia</taxon>
    </lineage>
</organism>